<dbReference type="InterPro" id="IPR014710">
    <property type="entry name" value="RmlC-like_jellyroll"/>
</dbReference>
<organism evidence="1 2">
    <name type="scientific">Micromonospora rhizosphaerae</name>
    <dbReference type="NCBI Taxonomy" id="568872"/>
    <lineage>
        <taxon>Bacteria</taxon>
        <taxon>Bacillati</taxon>
        <taxon>Actinomycetota</taxon>
        <taxon>Actinomycetes</taxon>
        <taxon>Micromonosporales</taxon>
        <taxon>Micromonosporaceae</taxon>
        <taxon>Micromonospora</taxon>
    </lineage>
</organism>
<dbReference type="InterPro" id="IPR021120">
    <property type="entry name" value="KduI/IolB_isomerase"/>
</dbReference>
<dbReference type="Pfam" id="PF04962">
    <property type="entry name" value="KduI"/>
    <property type="match status" value="1"/>
</dbReference>
<evidence type="ECO:0000313" key="2">
    <source>
        <dbReference type="Proteomes" id="UP000199413"/>
    </source>
</evidence>
<dbReference type="Proteomes" id="UP000199413">
    <property type="component" value="Unassembled WGS sequence"/>
</dbReference>
<reference evidence="2" key="1">
    <citation type="submission" date="2016-06" db="EMBL/GenBank/DDBJ databases">
        <authorList>
            <person name="Varghese N."/>
            <person name="Submissions Spin"/>
        </authorList>
    </citation>
    <scope>NUCLEOTIDE SEQUENCE [LARGE SCALE GENOMIC DNA]</scope>
    <source>
        <strain evidence="2">DSM 45431</strain>
    </source>
</reference>
<dbReference type="AlphaFoldDB" id="A0A1C6T1E3"/>
<keyword evidence="2" id="KW-1185">Reference proteome</keyword>
<proteinExistence type="predicted"/>
<accession>A0A1C6T1E3</accession>
<dbReference type="GO" id="GO:0016861">
    <property type="term" value="F:intramolecular oxidoreductase activity, interconverting aldoses and ketoses"/>
    <property type="evidence" value="ECO:0007669"/>
    <property type="project" value="InterPro"/>
</dbReference>
<protein>
    <submittedName>
        <fullName evidence="1">KduI/IolB family protein</fullName>
    </submittedName>
</protein>
<dbReference type="STRING" id="568872.GA0070624_5298"/>
<dbReference type="EMBL" id="FMHV01000002">
    <property type="protein sequence ID" value="SCL35578.1"/>
    <property type="molecule type" value="Genomic_DNA"/>
</dbReference>
<sequence>MSDNARWVHPFGSAGDGDFQVCISDALDGWRHTSLRVATLAPAAQVSLDAGDSEVIVVPHDLYYLNVMAGPGPTRAWLICDDPAHARVRASWAQQDVGPRLPIGGPR</sequence>
<evidence type="ECO:0000313" key="1">
    <source>
        <dbReference type="EMBL" id="SCL35578.1"/>
    </source>
</evidence>
<dbReference type="RefSeq" id="WP_218105307.1">
    <property type="nucleotide sequence ID" value="NZ_FMHV01000002.1"/>
</dbReference>
<name>A0A1C6T1E3_9ACTN</name>
<gene>
    <name evidence="1" type="ORF">GA0070624_5298</name>
</gene>
<dbReference type="Gene3D" id="2.60.120.10">
    <property type="entry name" value="Jelly Rolls"/>
    <property type="match status" value="1"/>
</dbReference>